<dbReference type="PANTHER" id="PTHR42718:SF46">
    <property type="entry name" value="BLR6921 PROTEIN"/>
    <property type="match status" value="1"/>
</dbReference>
<proteinExistence type="predicted"/>
<feature type="transmembrane region" description="Helical" evidence="8">
    <location>
        <begin position="114"/>
        <end position="132"/>
    </location>
</feature>
<dbReference type="GO" id="GO:0005886">
    <property type="term" value="C:plasma membrane"/>
    <property type="evidence" value="ECO:0007669"/>
    <property type="project" value="UniProtKB-SubCell"/>
</dbReference>
<dbReference type="GO" id="GO:0046677">
    <property type="term" value="P:response to antibiotic"/>
    <property type="evidence" value="ECO:0007669"/>
    <property type="project" value="UniProtKB-KW"/>
</dbReference>
<feature type="transmembrane region" description="Helical" evidence="8">
    <location>
        <begin position="302"/>
        <end position="325"/>
    </location>
</feature>
<keyword evidence="3" id="KW-1003">Cell membrane</keyword>
<organism evidence="10 11">
    <name type="scientific">Streptacidiphilus pinicola</name>
    <dbReference type="NCBI Taxonomy" id="2219663"/>
    <lineage>
        <taxon>Bacteria</taxon>
        <taxon>Bacillati</taxon>
        <taxon>Actinomycetota</taxon>
        <taxon>Actinomycetes</taxon>
        <taxon>Kitasatosporales</taxon>
        <taxon>Streptomycetaceae</taxon>
        <taxon>Streptacidiphilus</taxon>
    </lineage>
</organism>
<feature type="transmembrane region" description="Helical" evidence="8">
    <location>
        <begin position="173"/>
        <end position="190"/>
    </location>
</feature>
<keyword evidence="7" id="KW-0046">Antibiotic resistance</keyword>
<dbReference type="InterPro" id="IPR020846">
    <property type="entry name" value="MFS_dom"/>
</dbReference>
<feature type="transmembrane region" description="Helical" evidence="8">
    <location>
        <begin position="15"/>
        <end position="37"/>
    </location>
</feature>
<dbReference type="EMBL" id="QKYN01000008">
    <property type="protein sequence ID" value="RAG87297.1"/>
    <property type="molecule type" value="Genomic_DNA"/>
</dbReference>
<dbReference type="PRINTS" id="PR01036">
    <property type="entry name" value="TCRTETB"/>
</dbReference>
<evidence type="ECO:0000256" key="5">
    <source>
        <dbReference type="ARBA" id="ARBA00022989"/>
    </source>
</evidence>
<keyword evidence="4 8" id="KW-0812">Transmembrane</keyword>
<evidence type="ECO:0000256" key="8">
    <source>
        <dbReference type="SAM" id="Phobius"/>
    </source>
</evidence>
<dbReference type="GO" id="GO:0022857">
    <property type="term" value="F:transmembrane transporter activity"/>
    <property type="evidence" value="ECO:0007669"/>
    <property type="project" value="InterPro"/>
</dbReference>
<dbReference type="CDD" id="cd17321">
    <property type="entry name" value="MFS_MMR_MDR_like"/>
    <property type="match status" value="1"/>
</dbReference>
<feature type="domain" description="Major facilitator superfamily (MFS) profile" evidence="9">
    <location>
        <begin position="15"/>
        <end position="457"/>
    </location>
</feature>
<name>A0A2X0IRV2_9ACTN</name>
<evidence type="ECO:0000313" key="10">
    <source>
        <dbReference type="EMBL" id="RAG87297.1"/>
    </source>
</evidence>
<feature type="transmembrane region" description="Helical" evidence="8">
    <location>
        <begin position="49"/>
        <end position="69"/>
    </location>
</feature>
<keyword evidence="6 8" id="KW-0472">Membrane</keyword>
<evidence type="ECO:0000256" key="2">
    <source>
        <dbReference type="ARBA" id="ARBA00022448"/>
    </source>
</evidence>
<keyword evidence="5 8" id="KW-1133">Transmembrane helix</keyword>
<evidence type="ECO:0000256" key="1">
    <source>
        <dbReference type="ARBA" id="ARBA00004651"/>
    </source>
</evidence>
<feature type="transmembrane region" description="Helical" evidence="8">
    <location>
        <begin position="430"/>
        <end position="452"/>
    </location>
</feature>
<comment type="subcellular location">
    <subcellularLocation>
        <location evidence="1">Cell membrane</location>
        <topology evidence="1">Multi-pass membrane protein</topology>
    </subcellularLocation>
</comment>
<dbReference type="Pfam" id="PF07690">
    <property type="entry name" value="MFS_1"/>
    <property type="match status" value="2"/>
</dbReference>
<sequence length="475" mass="48766">MTSTLTLPTAAGRRVLVPLALAQFICSFAGSSMNVMINDISRDLHTSAQGVQVAITVFLLVMAALMIPGGKLTNRYGRKRCLMVGLAVYGVGAVLSAAAPGLGVLILGNSILEGIGTALLIPPVYILTTLLFTGTTTRARAFGAIMALGGIGAAAGPLIGGLLTSAISWRANFGFQVIVIVLILVLTRKLKDPLAPDPSQPFDTVGAVLSAAGLVLLVTGILAADNNSWLMLALLLAGAAVIAAFFAWLRHREHSGREPLLPLALFRDRVSNLGLVTQNAQWLMLMGASFTVGAYLQVVRGYSAIATGGVFTAATVGLLTSSLAAERLAKRHAQRTLIVTGFAVTVTGIVLLLALVRAFDDVWAFTPGLLLIGLGVGTMLTPSVNIVQSVFPDNLQGEISGLSRCISNLGSSLGTAVAGTILVSELTNNGYAAAMIALAGFGLVGLAAALFLPRGAAPAHSPAASVQPDAPGSRA</sequence>
<evidence type="ECO:0000256" key="6">
    <source>
        <dbReference type="ARBA" id="ARBA00023136"/>
    </source>
</evidence>
<dbReference type="OrthoDB" id="5315310at2"/>
<feature type="transmembrane region" description="Helical" evidence="8">
    <location>
        <begin position="270"/>
        <end position="296"/>
    </location>
</feature>
<evidence type="ECO:0000256" key="3">
    <source>
        <dbReference type="ARBA" id="ARBA00022475"/>
    </source>
</evidence>
<dbReference type="RefSeq" id="WP_111498910.1">
    <property type="nucleotide sequence ID" value="NZ_QKYN01000008.1"/>
</dbReference>
<evidence type="ECO:0000256" key="4">
    <source>
        <dbReference type="ARBA" id="ARBA00022692"/>
    </source>
</evidence>
<feature type="transmembrane region" description="Helical" evidence="8">
    <location>
        <begin position="202"/>
        <end position="223"/>
    </location>
</feature>
<feature type="transmembrane region" description="Helical" evidence="8">
    <location>
        <begin position="229"/>
        <end position="249"/>
    </location>
</feature>
<evidence type="ECO:0000313" key="11">
    <source>
        <dbReference type="Proteomes" id="UP000248889"/>
    </source>
</evidence>
<accession>A0A2X0IRV2</accession>
<feature type="transmembrane region" description="Helical" evidence="8">
    <location>
        <begin position="337"/>
        <end position="356"/>
    </location>
</feature>
<protein>
    <submittedName>
        <fullName evidence="10">MFS transporter</fullName>
    </submittedName>
</protein>
<gene>
    <name evidence="10" type="ORF">DN069_01845</name>
</gene>
<feature type="transmembrane region" description="Helical" evidence="8">
    <location>
        <begin position="362"/>
        <end position="384"/>
    </location>
</feature>
<dbReference type="AlphaFoldDB" id="A0A2X0IRV2"/>
<dbReference type="InterPro" id="IPR036259">
    <property type="entry name" value="MFS_trans_sf"/>
</dbReference>
<dbReference type="Proteomes" id="UP000248889">
    <property type="component" value="Unassembled WGS sequence"/>
</dbReference>
<reference evidence="10 11" key="1">
    <citation type="submission" date="2018-06" db="EMBL/GenBank/DDBJ databases">
        <title>Streptacidiphilus pinicola sp. nov., isolated from pine grove soil.</title>
        <authorList>
            <person name="Roh S.G."/>
            <person name="Park S."/>
            <person name="Kim M.-K."/>
            <person name="Yun B.-R."/>
            <person name="Park J."/>
            <person name="Kim M.J."/>
            <person name="Kim Y.S."/>
            <person name="Kim S.B."/>
        </authorList>
    </citation>
    <scope>NUCLEOTIDE SEQUENCE [LARGE SCALE GENOMIC DNA]</scope>
    <source>
        <strain evidence="10 11">MMS16-CNU450</strain>
    </source>
</reference>
<feature type="transmembrane region" description="Helical" evidence="8">
    <location>
        <begin position="81"/>
        <end position="108"/>
    </location>
</feature>
<feature type="transmembrane region" description="Helical" evidence="8">
    <location>
        <begin position="144"/>
        <end position="167"/>
    </location>
</feature>
<comment type="caution">
    <text evidence="10">The sequence shown here is derived from an EMBL/GenBank/DDBJ whole genome shotgun (WGS) entry which is preliminary data.</text>
</comment>
<dbReference type="PANTHER" id="PTHR42718">
    <property type="entry name" value="MAJOR FACILITATOR SUPERFAMILY MULTIDRUG TRANSPORTER MFSC"/>
    <property type="match status" value="1"/>
</dbReference>
<dbReference type="Gene3D" id="1.20.1250.20">
    <property type="entry name" value="MFS general substrate transporter like domains"/>
    <property type="match status" value="2"/>
</dbReference>
<dbReference type="InterPro" id="IPR011701">
    <property type="entry name" value="MFS"/>
</dbReference>
<evidence type="ECO:0000256" key="7">
    <source>
        <dbReference type="ARBA" id="ARBA00023251"/>
    </source>
</evidence>
<keyword evidence="2" id="KW-0813">Transport</keyword>
<keyword evidence="11" id="KW-1185">Reference proteome</keyword>
<dbReference type="PROSITE" id="PS50850">
    <property type="entry name" value="MFS"/>
    <property type="match status" value="1"/>
</dbReference>
<dbReference type="SUPFAM" id="SSF103473">
    <property type="entry name" value="MFS general substrate transporter"/>
    <property type="match status" value="2"/>
</dbReference>
<evidence type="ECO:0000259" key="9">
    <source>
        <dbReference type="PROSITE" id="PS50850"/>
    </source>
</evidence>